<dbReference type="AlphaFoldDB" id="G2XNU9"/>
<sequence length="51" mass="6200">MQREILISTPAHGNALLHNWWRDIENRCLLPQGWELVRWPCYWIARGRQSK</sequence>
<proteinExistence type="predicted"/>
<name>G2XNU9_BOTF4</name>
<gene>
    <name evidence="1" type="ORF">BofuT4_uP076380.1</name>
</gene>
<accession>G2XNU9</accession>
<organism evidence="1 2">
    <name type="scientific">Botryotinia fuckeliana (strain T4)</name>
    <name type="common">Noble rot fungus</name>
    <name type="synonym">Botrytis cinerea</name>
    <dbReference type="NCBI Taxonomy" id="999810"/>
    <lineage>
        <taxon>Eukaryota</taxon>
        <taxon>Fungi</taxon>
        <taxon>Dikarya</taxon>
        <taxon>Ascomycota</taxon>
        <taxon>Pezizomycotina</taxon>
        <taxon>Leotiomycetes</taxon>
        <taxon>Helotiales</taxon>
        <taxon>Sclerotiniaceae</taxon>
        <taxon>Botrytis</taxon>
    </lineage>
</organism>
<dbReference type="HOGENOM" id="CLU_3106030_0_0_1"/>
<protein>
    <submittedName>
        <fullName evidence="1">Uncharacterized protein</fullName>
    </submittedName>
</protein>
<dbReference type="Proteomes" id="UP000008177">
    <property type="component" value="Unplaced contigs"/>
</dbReference>
<evidence type="ECO:0000313" key="1">
    <source>
        <dbReference type="EMBL" id="CCD42555.1"/>
    </source>
</evidence>
<dbReference type="EMBL" id="FQ790246">
    <property type="protein sequence ID" value="CCD42555.1"/>
    <property type="molecule type" value="Genomic_DNA"/>
</dbReference>
<reference evidence="2" key="1">
    <citation type="journal article" date="2011" name="PLoS Genet.">
        <title>Genomic analysis of the necrotrophic fungal pathogens Sclerotinia sclerotiorum and Botrytis cinerea.</title>
        <authorList>
            <person name="Amselem J."/>
            <person name="Cuomo C.A."/>
            <person name="van Kan J.A."/>
            <person name="Viaud M."/>
            <person name="Benito E.P."/>
            <person name="Couloux A."/>
            <person name="Coutinho P.M."/>
            <person name="de Vries R.P."/>
            <person name="Dyer P.S."/>
            <person name="Fillinger S."/>
            <person name="Fournier E."/>
            <person name="Gout L."/>
            <person name="Hahn M."/>
            <person name="Kohn L."/>
            <person name="Lapalu N."/>
            <person name="Plummer K.M."/>
            <person name="Pradier J.M."/>
            <person name="Quevillon E."/>
            <person name="Sharon A."/>
            <person name="Simon A."/>
            <person name="ten Have A."/>
            <person name="Tudzynski B."/>
            <person name="Tudzynski P."/>
            <person name="Wincker P."/>
            <person name="Andrew M."/>
            <person name="Anthouard V."/>
            <person name="Beever R.E."/>
            <person name="Beffa R."/>
            <person name="Benoit I."/>
            <person name="Bouzid O."/>
            <person name="Brault B."/>
            <person name="Chen Z."/>
            <person name="Choquer M."/>
            <person name="Collemare J."/>
            <person name="Cotton P."/>
            <person name="Danchin E.G."/>
            <person name="Da Silva C."/>
            <person name="Gautier A."/>
            <person name="Giraud C."/>
            <person name="Giraud T."/>
            <person name="Gonzalez C."/>
            <person name="Grossetete S."/>
            <person name="Guldener U."/>
            <person name="Henrissat B."/>
            <person name="Howlett B.J."/>
            <person name="Kodira C."/>
            <person name="Kretschmer M."/>
            <person name="Lappartient A."/>
            <person name="Leroch M."/>
            <person name="Levis C."/>
            <person name="Mauceli E."/>
            <person name="Neuveglise C."/>
            <person name="Oeser B."/>
            <person name="Pearson M."/>
            <person name="Poulain J."/>
            <person name="Poussereau N."/>
            <person name="Quesneville H."/>
            <person name="Rascle C."/>
            <person name="Schumacher J."/>
            <person name="Segurens B."/>
            <person name="Sexton A."/>
            <person name="Silva E."/>
            <person name="Sirven C."/>
            <person name="Soanes D.M."/>
            <person name="Talbot N.J."/>
            <person name="Templeton M."/>
            <person name="Yandava C."/>
            <person name="Yarden O."/>
            <person name="Zeng Q."/>
            <person name="Rollins J.A."/>
            <person name="Lebrun M.H."/>
            <person name="Dickman M."/>
        </authorList>
    </citation>
    <scope>NUCLEOTIDE SEQUENCE [LARGE SCALE GENOMIC DNA]</scope>
    <source>
        <strain evidence="2">T4</strain>
    </source>
</reference>
<dbReference type="InParanoid" id="G2XNU9"/>
<evidence type="ECO:0000313" key="2">
    <source>
        <dbReference type="Proteomes" id="UP000008177"/>
    </source>
</evidence>